<evidence type="ECO:0000259" key="6">
    <source>
        <dbReference type="PROSITE" id="PS50950"/>
    </source>
</evidence>
<keyword evidence="8" id="KW-1185">Reference proteome</keyword>
<accession>A0A8C5ECS6</accession>
<dbReference type="Pfam" id="PF05485">
    <property type="entry name" value="THAP"/>
    <property type="match status" value="1"/>
</dbReference>
<evidence type="ECO:0000256" key="5">
    <source>
        <dbReference type="PROSITE-ProRule" id="PRU00309"/>
    </source>
</evidence>
<dbReference type="PANTHER" id="PTHR47577:SF1">
    <property type="entry name" value="THAP DOMAIN-CONTAINING PROTEIN 6"/>
    <property type="match status" value="1"/>
</dbReference>
<dbReference type="PANTHER" id="PTHR47577">
    <property type="entry name" value="THAP DOMAIN-CONTAINING PROTEIN 6"/>
    <property type="match status" value="1"/>
</dbReference>
<protein>
    <recommendedName>
        <fullName evidence="6">THAP-type domain-containing protein</fullName>
    </recommendedName>
</protein>
<dbReference type="GO" id="GO:0003677">
    <property type="term" value="F:DNA binding"/>
    <property type="evidence" value="ECO:0007669"/>
    <property type="project" value="UniProtKB-UniRule"/>
</dbReference>
<dbReference type="GO" id="GO:0008270">
    <property type="term" value="F:zinc ion binding"/>
    <property type="evidence" value="ECO:0007669"/>
    <property type="project" value="UniProtKB-KW"/>
</dbReference>
<reference evidence="7" key="2">
    <citation type="submission" date="2025-08" db="UniProtKB">
        <authorList>
            <consortium name="Ensembl"/>
        </authorList>
    </citation>
    <scope>IDENTIFICATION</scope>
</reference>
<dbReference type="Gene3D" id="6.20.210.20">
    <property type="entry name" value="THAP domain"/>
    <property type="match status" value="1"/>
</dbReference>
<name>A0A8C5ECS6_GOUWI</name>
<evidence type="ECO:0000256" key="4">
    <source>
        <dbReference type="ARBA" id="ARBA00023125"/>
    </source>
</evidence>
<evidence type="ECO:0000256" key="1">
    <source>
        <dbReference type="ARBA" id="ARBA00022723"/>
    </source>
</evidence>
<proteinExistence type="predicted"/>
<keyword evidence="3" id="KW-0862">Zinc</keyword>
<dbReference type="PROSITE" id="PS50950">
    <property type="entry name" value="ZF_THAP"/>
    <property type="match status" value="1"/>
</dbReference>
<dbReference type="Ensembl" id="ENSGWIT00000021541.1">
    <property type="protein sequence ID" value="ENSGWIP00000019563.1"/>
    <property type="gene ID" value="ENSGWIG00000010682.1"/>
</dbReference>
<keyword evidence="1" id="KW-0479">Metal-binding</keyword>
<evidence type="ECO:0000256" key="3">
    <source>
        <dbReference type="ARBA" id="ARBA00022833"/>
    </source>
</evidence>
<dbReference type="SUPFAM" id="SSF57716">
    <property type="entry name" value="Glucocorticoid receptor-like (DNA-binding domain)"/>
    <property type="match status" value="1"/>
</dbReference>
<dbReference type="InterPro" id="IPR038441">
    <property type="entry name" value="THAP_Znf_sf"/>
</dbReference>
<feature type="domain" description="THAP-type" evidence="6">
    <location>
        <begin position="1"/>
        <end position="67"/>
    </location>
</feature>
<keyword evidence="4 5" id="KW-0238">DNA-binding</keyword>
<evidence type="ECO:0000256" key="2">
    <source>
        <dbReference type="ARBA" id="ARBA00022771"/>
    </source>
</evidence>
<sequence length="97" mass="11359">HTRGRDENLSRGITFHNDTGLRRQWEVVLRWEGCDSSKLCSEHFKPDDFDRMGQIVRLIDGETPSVFTFPSCVCVRECARAYVRKMNSNKQSNLFLY</sequence>
<reference evidence="7" key="3">
    <citation type="submission" date="2025-09" db="UniProtKB">
        <authorList>
            <consortium name="Ensembl"/>
        </authorList>
    </citation>
    <scope>IDENTIFICATION</scope>
</reference>
<evidence type="ECO:0000313" key="7">
    <source>
        <dbReference type="Ensembl" id="ENSGWIP00000019563.1"/>
    </source>
</evidence>
<reference evidence="7" key="1">
    <citation type="submission" date="2020-06" db="EMBL/GenBank/DDBJ databases">
        <authorList>
            <consortium name="Wellcome Sanger Institute Data Sharing"/>
        </authorList>
    </citation>
    <scope>NUCLEOTIDE SEQUENCE [LARGE SCALE GENOMIC DNA]</scope>
</reference>
<dbReference type="AlphaFoldDB" id="A0A8C5ECS6"/>
<keyword evidence="2 5" id="KW-0863">Zinc-finger</keyword>
<dbReference type="InterPro" id="IPR006612">
    <property type="entry name" value="THAP_Znf"/>
</dbReference>
<organism evidence="7 8">
    <name type="scientific">Gouania willdenowi</name>
    <name type="common">Blunt-snouted clingfish</name>
    <name type="synonym">Lepadogaster willdenowi</name>
    <dbReference type="NCBI Taxonomy" id="441366"/>
    <lineage>
        <taxon>Eukaryota</taxon>
        <taxon>Metazoa</taxon>
        <taxon>Chordata</taxon>
        <taxon>Craniata</taxon>
        <taxon>Vertebrata</taxon>
        <taxon>Euteleostomi</taxon>
        <taxon>Actinopterygii</taxon>
        <taxon>Neopterygii</taxon>
        <taxon>Teleostei</taxon>
        <taxon>Neoteleostei</taxon>
        <taxon>Acanthomorphata</taxon>
        <taxon>Ovalentaria</taxon>
        <taxon>Blenniimorphae</taxon>
        <taxon>Blenniiformes</taxon>
        <taxon>Gobiesocoidei</taxon>
        <taxon>Gobiesocidae</taxon>
        <taxon>Gobiesocinae</taxon>
        <taxon>Gouania</taxon>
    </lineage>
</organism>
<dbReference type="Proteomes" id="UP000694680">
    <property type="component" value="Chromosome 6"/>
</dbReference>
<evidence type="ECO:0000313" key="8">
    <source>
        <dbReference type="Proteomes" id="UP000694680"/>
    </source>
</evidence>